<reference evidence="1" key="3">
    <citation type="submission" date="2025-08" db="UniProtKB">
        <authorList>
            <consortium name="Ensembl"/>
        </authorList>
    </citation>
    <scope>IDENTIFICATION</scope>
</reference>
<dbReference type="InParanoid" id="A0A3B1KB03"/>
<keyword evidence="2" id="KW-1185">Reference proteome</keyword>
<evidence type="ECO:0000313" key="1">
    <source>
        <dbReference type="Ensembl" id="ENSAMXP00000051897.1"/>
    </source>
</evidence>
<protein>
    <recommendedName>
        <fullName evidence="3">Reverse transcriptase domain-containing protein</fullName>
    </recommendedName>
</protein>
<accession>A0A3B1KB03</accession>
<reference evidence="2" key="2">
    <citation type="journal article" date="2014" name="Nat. Commun.">
        <title>The cavefish genome reveals candidate genes for eye loss.</title>
        <authorList>
            <person name="McGaugh S.E."/>
            <person name="Gross J.B."/>
            <person name="Aken B."/>
            <person name="Blin M."/>
            <person name="Borowsky R."/>
            <person name="Chalopin D."/>
            <person name="Hinaux H."/>
            <person name="Jeffery W.R."/>
            <person name="Keene A."/>
            <person name="Ma L."/>
            <person name="Minx P."/>
            <person name="Murphy D."/>
            <person name="O'Quin K.E."/>
            <person name="Retaux S."/>
            <person name="Rohner N."/>
            <person name="Searle S.M."/>
            <person name="Stahl B.A."/>
            <person name="Tabin C."/>
            <person name="Volff J.N."/>
            <person name="Yoshizawa M."/>
            <person name="Warren W.C."/>
        </authorList>
    </citation>
    <scope>NUCLEOTIDE SEQUENCE [LARGE SCALE GENOMIC DNA]</scope>
    <source>
        <strain evidence="2">female</strain>
    </source>
</reference>
<reference evidence="2" key="1">
    <citation type="submission" date="2013-03" db="EMBL/GenBank/DDBJ databases">
        <authorList>
            <person name="Jeffery W."/>
            <person name="Warren W."/>
            <person name="Wilson R.K."/>
        </authorList>
    </citation>
    <scope>NUCLEOTIDE SEQUENCE</scope>
    <source>
        <strain evidence="2">female</strain>
    </source>
</reference>
<dbReference type="PANTHER" id="PTHR31635">
    <property type="entry name" value="REVERSE TRANSCRIPTASE DOMAIN-CONTAINING PROTEIN-RELATED"/>
    <property type="match status" value="1"/>
</dbReference>
<sequence>MHTLKFLFSFKPTNRNNIIGSEIENAIKQLNIKKSPDGLPSEFYQLYSKELIGILTQVFNEDNSDMNNYRHLTMMNLDYKIYAKVLMNRLSDVLDIIIVKEQTCAVKRRLIWDNICSLLIKKGL</sequence>
<dbReference type="Ensembl" id="ENSAMXT00000038075.1">
    <property type="protein sequence ID" value="ENSAMXP00000051897.1"/>
    <property type="gene ID" value="ENSAMXG00000036942.1"/>
</dbReference>
<evidence type="ECO:0008006" key="3">
    <source>
        <dbReference type="Google" id="ProtNLM"/>
    </source>
</evidence>
<reference evidence="1" key="4">
    <citation type="submission" date="2025-09" db="UniProtKB">
        <authorList>
            <consortium name="Ensembl"/>
        </authorList>
    </citation>
    <scope>IDENTIFICATION</scope>
</reference>
<evidence type="ECO:0000313" key="2">
    <source>
        <dbReference type="Proteomes" id="UP000018467"/>
    </source>
</evidence>
<dbReference type="PANTHER" id="PTHR31635:SF196">
    <property type="entry name" value="REVERSE TRANSCRIPTASE DOMAIN-CONTAINING PROTEIN-RELATED"/>
    <property type="match status" value="1"/>
</dbReference>
<dbReference type="AlphaFoldDB" id="A0A3B1KB03"/>
<proteinExistence type="predicted"/>
<organism evidence="1 2">
    <name type="scientific">Astyanax mexicanus</name>
    <name type="common">Blind cave fish</name>
    <name type="synonym">Astyanax fasciatus mexicanus</name>
    <dbReference type="NCBI Taxonomy" id="7994"/>
    <lineage>
        <taxon>Eukaryota</taxon>
        <taxon>Metazoa</taxon>
        <taxon>Chordata</taxon>
        <taxon>Craniata</taxon>
        <taxon>Vertebrata</taxon>
        <taxon>Euteleostomi</taxon>
        <taxon>Actinopterygii</taxon>
        <taxon>Neopterygii</taxon>
        <taxon>Teleostei</taxon>
        <taxon>Ostariophysi</taxon>
        <taxon>Characiformes</taxon>
        <taxon>Characoidei</taxon>
        <taxon>Acestrorhamphidae</taxon>
        <taxon>Acestrorhamphinae</taxon>
        <taxon>Astyanax</taxon>
    </lineage>
</organism>
<name>A0A3B1KB03_ASTMX</name>
<dbReference type="Proteomes" id="UP000018467">
    <property type="component" value="Unassembled WGS sequence"/>
</dbReference>